<protein>
    <submittedName>
        <fullName evidence="2">Quinone oxidoreductase</fullName>
    </submittedName>
</protein>
<dbReference type="InterPro" id="IPR014188">
    <property type="entry name" value="Acrylyl-CoA_reductase_AcuI"/>
</dbReference>
<dbReference type="InterPro" id="IPR036291">
    <property type="entry name" value="NAD(P)-bd_dom_sf"/>
</dbReference>
<dbReference type="PANTHER" id="PTHR43677">
    <property type="entry name" value="SHORT-CHAIN DEHYDROGENASE/REDUCTASE"/>
    <property type="match status" value="1"/>
</dbReference>
<dbReference type="Pfam" id="PF00107">
    <property type="entry name" value="ADH_zinc_N"/>
    <property type="match status" value="1"/>
</dbReference>
<organism evidence="2 3">
    <name type="scientific">Gallibacterium genomosp. 3</name>
    <dbReference type="NCBI Taxonomy" id="505345"/>
    <lineage>
        <taxon>Bacteria</taxon>
        <taxon>Pseudomonadati</taxon>
        <taxon>Pseudomonadota</taxon>
        <taxon>Gammaproteobacteria</taxon>
        <taxon>Pasteurellales</taxon>
        <taxon>Pasteurellaceae</taxon>
        <taxon>Gallibacterium</taxon>
    </lineage>
</organism>
<dbReference type="SUPFAM" id="SSF51735">
    <property type="entry name" value="NAD(P)-binding Rossmann-fold domains"/>
    <property type="match status" value="1"/>
</dbReference>
<sequence length="330" mass="36248">MKALVLRQTETNPFQCQIENIDERLFPETQRKSGVKIKVHYSSLNYKDALAVCGVGKIIKHYPFIPGIDLVGSVAASEDPAFKVGDLVLATGFGYGEVEFGGMSEFAFVSAQHLLKLSGSLTEYKAIALGTAGFTAMLCVDALQQANITPECGDIVVTGASGGVGSIAVYILRKLGYSVIAISGNPDRYQALLQLGVKKIYDRDHFNEPSRPLEKQQFAGVIDTVGGEILANLLSKVQYNGCVVSCGLAQSYQLHTTVMPFILRNIRLQGVDSVYFPLAQRKAIWQQLAQIIEDDYLKDFTREISLMDVPVYAKKLLEHQLYGRTIVRVS</sequence>
<dbReference type="InterPro" id="IPR011032">
    <property type="entry name" value="GroES-like_sf"/>
</dbReference>
<dbReference type="CDD" id="cd08288">
    <property type="entry name" value="MDR_yhdh"/>
    <property type="match status" value="1"/>
</dbReference>
<dbReference type="Pfam" id="PF08240">
    <property type="entry name" value="ADH_N"/>
    <property type="match status" value="1"/>
</dbReference>
<comment type="caution">
    <text evidence="2">The sequence shown here is derived from an EMBL/GenBank/DDBJ whole genome shotgun (WGS) entry which is preliminary data.</text>
</comment>
<dbReference type="RefSeq" id="WP_065239780.1">
    <property type="nucleotide sequence ID" value="NZ_JTJM01000046.1"/>
</dbReference>
<reference evidence="2 3" key="1">
    <citation type="submission" date="2014-11" db="EMBL/GenBank/DDBJ databases">
        <title>Pan-genome of Gallibacterium spp.</title>
        <authorList>
            <person name="Kudirkiene E."/>
            <person name="Bojesen A.M."/>
        </authorList>
    </citation>
    <scope>NUCLEOTIDE SEQUENCE [LARGE SCALE GENOMIC DNA]</scope>
    <source>
        <strain evidence="2 3">F151</strain>
    </source>
</reference>
<dbReference type="Proteomes" id="UP000243558">
    <property type="component" value="Unassembled WGS sequence"/>
</dbReference>
<dbReference type="Gene3D" id="3.40.50.720">
    <property type="entry name" value="NAD(P)-binding Rossmann-like Domain"/>
    <property type="match status" value="1"/>
</dbReference>
<dbReference type="Gene3D" id="3.90.180.10">
    <property type="entry name" value="Medium-chain alcohol dehydrogenases, catalytic domain"/>
    <property type="match status" value="1"/>
</dbReference>
<dbReference type="InterPro" id="IPR013149">
    <property type="entry name" value="ADH-like_C"/>
</dbReference>
<dbReference type="InterPro" id="IPR013154">
    <property type="entry name" value="ADH-like_N"/>
</dbReference>
<keyword evidence="3" id="KW-1185">Reference proteome</keyword>
<proteinExistence type="predicted"/>
<dbReference type="SUPFAM" id="SSF50129">
    <property type="entry name" value="GroES-like"/>
    <property type="match status" value="1"/>
</dbReference>
<evidence type="ECO:0000259" key="1">
    <source>
        <dbReference type="SMART" id="SM00829"/>
    </source>
</evidence>
<evidence type="ECO:0000313" key="2">
    <source>
        <dbReference type="EMBL" id="OBW90939.1"/>
    </source>
</evidence>
<dbReference type="NCBIfam" id="TIGR02823">
    <property type="entry name" value="oxido_YhdH"/>
    <property type="match status" value="1"/>
</dbReference>
<dbReference type="GO" id="GO:0043957">
    <property type="term" value="F:acryloyl-CoA reductase (NADPH) activity"/>
    <property type="evidence" value="ECO:0007669"/>
    <property type="project" value="TreeGrafter"/>
</dbReference>
<dbReference type="PATRIC" id="fig|505345.7.peg.1808"/>
<dbReference type="PANTHER" id="PTHR43677:SF1">
    <property type="entry name" value="ACRYLYL-COA REDUCTASE ACUI-RELATED"/>
    <property type="match status" value="1"/>
</dbReference>
<dbReference type="EMBL" id="JTJM01000046">
    <property type="protein sequence ID" value="OBW90939.1"/>
    <property type="molecule type" value="Genomic_DNA"/>
</dbReference>
<evidence type="ECO:0000313" key="3">
    <source>
        <dbReference type="Proteomes" id="UP000243558"/>
    </source>
</evidence>
<name>A0A1A7NPF1_9PAST</name>
<dbReference type="SMART" id="SM00829">
    <property type="entry name" value="PKS_ER"/>
    <property type="match status" value="1"/>
</dbReference>
<dbReference type="OrthoDB" id="9782155at2"/>
<accession>A0A1A7NPF1</accession>
<dbReference type="InterPro" id="IPR020843">
    <property type="entry name" value="ER"/>
</dbReference>
<feature type="domain" description="Enoyl reductase (ER)" evidence="1">
    <location>
        <begin position="16"/>
        <end position="327"/>
    </location>
</feature>
<gene>
    <name evidence="2" type="ORF">QV01_09085</name>
</gene>
<dbReference type="InterPro" id="IPR051397">
    <property type="entry name" value="Zn-ADH-like_protein"/>
</dbReference>
<dbReference type="AlphaFoldDB" id="A0A1A7NPF1"/>